<sequence length="1216" mass="135562">MGGRLTCYSCAPLFDSGTATLVHAELFSLSGKRNKWIKLHDDLLEVKVFREGQESRSSSSIPPPSLIPDITFRIQAITTDGRVVFDSTLGADAICRLSDCFIQVVDFGGRTLGLNLISTTEADALMHAMSMEKPLPSSSTTPPATTLSARGHSTLARIRVVSEWKDESIRPVRDSSQTTVVLITPVFLVFHYDKGLVHINILESVFEIQRQNIRITSGSRIWDMAVADPHRFLSHILNQSSQVLAKTSSRLAATVALRAKLRLLRSSELHNRQSSPENRLRMAILEQRISCLEGRLHPLMMPRLPSVPLPPGCGVSTFFLYLVNMNKMNVWNHQYSHPSQPECQCDEGAEPSTSSQPSTSNGEMEETNGECVLSVDSLASSIEYKSDAPPNNGPLRKALEELITTERDYVMGLRKTMALYHNVEPVRSTLGCTQRLVKNQEKLLIALERCFAPLQKDSEMDQLTEISASVSKVFIDSCGHLKVHAEYAAAFLRLQRAVSASDELKERLKSLNPSGEHSTSYESRMIQPVQRVARYPLLLDAISRCCTTSRETANITEQAASKMRSLLHYVNEMQRIEEHLSPRLKSIRAKHAQFLLSKAFSIDALKKYSYESQEGLGLRMEMGEMIMLVKVLWVQTTTEVDCFLFVYSSLVLLLPSTSSPQTESVLLPLDEVSFQEATDSSLLLLHIPLFSSSSTPFVYHINLPSPARKHLIKHIRKARLTLQKGKRPLSGSSKSDGGYAIIHSSTVHRVLSFHSGHSSCFSLVHKELRFLIVSNMSPISLSLFSRDFIGVSGLVSPFSSPLRPHPIHAVCLHTLTFSRRATSFESTIRPRNDPLWDPPAISPSSILEVQKSFHQMDPPAPESGTKEPEKPQPLIDSVWEGFRIALPHVALVIATISYLSVGAVIFCAIEEPEERRIWNESVTKIREFEEILLNSEDLNDSYIEDVLENLTEATFKAFEAGLRPMDTWSNSTHPGRWNLHSALFFTTTVLTSIGYGHLIPVSYLGKIFCMCYAIFGIPLTLVTIADLAKFLADMLGTSENPLAEVSGRRKAFVLVLLFTYMSIAAKIYEIHEEIHHWTYVDAFYFCLISLLTVGFGDLYPSGSVQYILCSILFIFVGLVLTSLAVDVLGSACISRLHALGRGLDAQRFLAALRRKTIGGGITLGRDQWYAFMPSDYSSIPWIDCSEGIHISPRTTTVIFEDDEEKSYLKNGNAVAN</sequence>
<dbReference type="InterPro" id="IPR003280">
    <property type="entry name" value="2pore_dom_K_chnl"/>
</dbReference>
<keyword evidence="16" id="KW-1185">Reference proteome</keyword>
<dbReference type="Gene3D" id="1.10.287.70">
    <property type="match status" value="1"/>
</dbReference>
<keyword evidence="5 12" id="KW-0812">Transmembrane</keyword>
<comment type="subcellular location">
    <subcellularLocation>
        <location evidence="1">Membrane</location>
        <topology evidence="1">Multi-pass membrane protein</topology>
    </subcellularLocation>
</comment>
<evidence type="ECO:0000256" key="3">
    <source>
        <dbReference type="ARBA" id="ARBA00022448"/>
    </source>
</evidence>
<dbReference type="SMART" id="SM00325">
    <property type="entry name" value="RhoGEF"/>
    <property type="match status" value="1"/>
</dbReference>
<keyword evidence="3 12" id="KW-0813">Transport</keyword>
<evidence type="ECO:0000256" key="7">
    <source>
        <dbReference type="ARBA" id="ARBA00022958"/>
    </source>
</evidence>
<comment type="similarity">
    <text evidence="2 12">Belongs to the two pore domain potassium channel (TC 1.A.1.8) family.</text>
</comment>
<dbReference type="PRINTS" id="PR01333">
    <property type="entry name" value="2POREKCHANEL"/>
</dbReference>
<feature type="compositionally biased region" description="Polar residues" evidence="13">
    <location>
        <begin position="351"/>
        <end position="362"/>
    </location>
</feature>
<keyword evidence="6" id="KW-0631">Potassium channel</keyword>
<feature type="transmembrane region" description="Helical" evidence="14">
    <location>
        <begin position="1082"/>
        <end position="1099"/>
    </location>
</feature>
<dbReference type="Gene3D" id="1.20.900.10">
    <property type="entry name" value="Dbl homology (DH) domain"/>
    <property type="match status" value="1"/>
</dbReference>
<keyword evidence="4" id="KW-0633">Potassium transport</keyword>
<dbReference type="GO" id="GO:0022841">
    <property type="term" value="F:potassium ion leak channel activity"/>
    <property type="evidence" value="ECO:0000318"/>
    <property type="project" value="GO_Central"/>
</dbReference>
<dbReference type="Pfam" id="PF07885">
    <property type="entry name" value="Ion_trans_2"/>
    <property type="match status" value="2"/>
</dbReference>
<evidence type="ECO:0000256" key="2">
    <source>
        <dbReference type="ARBA" id="ARBA00006666"/>
    </source>
</evidence>
<dbReference type="SUPFAM" id="SSF48065">
    <property type="entry name" value="DBL homology domain (DH-domain)"/>
    <property type="match status" value="1"/>
</dbReference>
<dbReference type="AlphaFoldDB" id="A0A2A6BKT2"/>
<name>A0A2A6BKT2_PRIPA</name>
<evidence type="ECO:0000256" key="10">
    <source>
        <dbReference type="ARBA" id="ARBA00023136"/>
    </source>
</evidence>
<evidence type="ECO:0000256" key="8">
    <source>
        <dbReference type="ARBA" id="ARBA00022989"/>
    </source>
</evidence>
<feature type="region of interest" description="Disordered" evidence="13">
    <location>
        <begin position="340"/>
        <end position="368"/>
    </location>
</feature>
<dbReference type="EnsemblMetazoa" id="PPA27751.1">
    <property type="protein sequence ID" value="PPA27751.1"/>
    <property type="gene ID" value="WBGene00117305"/>
</dbReference>
<dbReference type="InterPro" id="IPR003092">
    <property type="entry name" value="2pore_dom_K_chnl_TASK"/>
</dbReference>
<evidence type="ECO:0000313" key="16">
    <source>
        <dbReference type="Proteomes" id="UP000005239"/>
    </source>
</evidence>
<dbReference type="InterPro" id="IPR013099">
    <property type="entry name" value="K_chnl_dom"/>
</dbReference>
<organism evidence="15 16">
    <name type="scientific">Pristionchus pacificus</name>
    <name type="common">Parasitic nematode worm</name>
    <dbReference type="NCBI Taxonomy" id="54126"/>
    <lineage>
        <taxon>Eukaryota</taxon>
        <taxon>Metazoa</taxon>
        <taxon>Ecdysozoa</taxon>
        <taxon>Nematoda</taxon>
        <taxon>Chromadorea</taxon>
        <taxon>Rhabditida</taxon>
        <taxon>Rhabditina</taxon>
        <taxon>Diplogasteromorpha</taxon>
        <taxon>Diplogasteroidea</taxon>
        <taxon>Neodiplogasteridae</taxon>
        <taxon>Pristionchus</taxon>
    </lineage>
</organism>
<dbReference type="PROSITE" id="PS50010">
    <property type="entry name" value="DH_2"/>
    <property type="match status" value="1"/>
</dbReference>
<gene>
    <name evidence="15" type="primary">WBGene00117305</name>
</gene>
<dbReference type="SUPFAM" id="SSF81324">
    <property type="entry name" value="Voltage-gated potassium channels"/>
    <property type="match status" value="2"/>
</dbReference>
<keyword evidence="7" id="KW-0630">Potassium</keyword>
<evidence type="ECO:0000256" key="4">
    <source>
        <dbReference type="ARBA" id="ARBA00022538"/>
    </source>
</evidence>
<keyword evidence="11 12" id="KW-0407">Ion channel</keyword>
<dbReference type="GO" id="GO:0005886">
    <property type="term" value="C:plasma membrane"/>
    <property type="evidence" value="ECO:0000318"/>
    <property type="project" value="GO_Central"/>
</dbReference>
<evidence type="ECO:0000256" key="6">
    <source>
        <dbReference type="ARBA" id="ARBA00022826"/>
    </source>
</evidence>
<dbReference type="GO" id="GO:0071805">
    <property type="term" value="P:potassium ion transmembrane transport"/>
    <property type="evidence" value="ECO:0000318"/>
    <property type="project" value="GO_Central"/>
</dbReference>
<dbReference type="GO" id="GO:0005085">
    <property type="term" value="F:guanyl-nucleotide exchange factor activity"/>
    <property type="evidence" value="ECO:0007669"/>
    <property type="project" value="InterPro"/>
</dbReference>
<evidence type="ECO:0000256" key="14">
    <source>
        <dbReference type="SAM" id="Phobius"/>
    </source>
</evidence>
<keyword evidence="10 14" id="KW-0472">Membrane</keyword>
<keyword evidence="9 12" id="KW-0406">Ion transport</keyword>
<feature type="transmembrane region" description="Helical" evidence="14">
    <location>
        <begin position="1003"/>
        <end position="1031"/>
    </location>
</feature>
<dbReference type="PRINTS" id="PR01095">
    <property type="entry name" value="TASKCHANNEL"/>
</dbReference>
<reference evidence="15" key="2">
    <citation type="submission" date="2022-06" db="UniProtKB">
        <authorList>
            <consortium name="EnsemblMetazoa"/>
        </authorList>
    </citation>
    <scope>IDENTIFICATION</scope>
    <source>
        <strain evidence="15">PS312</strain>
    </source>
</reference>
<dbReference type="Pfam" id="PF00621">
    <property type="entry name" value="RhoGEF"/>
    <property type="match status" value="1"/>
</dbReference>
<dbReference type="InterPro" id="IPR035899">
    <property type="entry name" value="DBL_dom_sf"/>
</dbReference>
<feature type="transmembrane region" description="Helical" evidence="14">
    <location>
        <begin position="1106"/>
        <end position="1125"/>
    </location>
</feature>
<evidence type="ECO:0000313" key="15">
    <source>
        <dbReference type="EnsemblMetazoa" id="PPA27751.1"/>
    </source>
</evidence>
<keyword evidence="8 14" id="KW-1133">Transmembrane helix</keyword>
<dbReference type="PANTHER" id="PTHR11003">
    <property type="entry name" value="POTASSIUM CHANNEL, SUBFAMILY K"/>
    <property type="match status" value="1"/>
</dbReference>
<evidence type="ECO:0000256" key="13">
    <source>
        <dbReference type="SAM" id="MobiDB-lite"/>
    </source>
</evidence>
<evidence type="ECO:0000256" key="11">
    <source>
        <dbReference type="ARBA" id="ARBA00023303"/>
    </source>
</evidence>
<dbReference type="Proteomes" id="UP000005239">
    <property type="component" value="Unassembled WGS sequence"/>
</dbReference>
<feature type="transmembrane region" description="Helical" evidence="14">
    <location>
        <begin position="1051"/>
        <end position="1070"/>
    </location>
</feature>
<dbReference type="GO" id="GO:0015271">
    <property type="term" value="F:outward rectifier potassium channel activity"/>
    <property type="evidence" value="ECO:0000318"/>
    <property type="project" value="GO_Central"/>
</dbReference>
<evidence type="ECO:0000256" key="9">
    <source>
        <dbReference type="ARBA" id="ARBA00023065"/>
    </source>
</evidence>
<accession>A0A8R1UH26</accession>
<proteinExistence type="inferred from homology"/>
<reference evidence="16" key="1">
    <citation type="journal article" date="2008" name="Nat. Genet.">
        <title>The Pristionchus pacificus genome provides a unique perspective on nematode lifestyle and parasitism.</title>
        <authorList>
            <person name="Dieterich C."/>
            <person name="Clifton S.W."/>
            <person name="Schuster L.N."/>
            <person name="Chinwalla A."/>
            <person name="Delehaunty K."/>
            <person name="Dinkelacker I."/>
            <person name="Fulton L."/>
            <person name="Fulton R."/>
            <person name="Godfrey J."/>
            <person name="Minx P."/>
            <person name="Mitreva M."/>
            <person name="Roeseler W."/>
            <person name="Tian H."/>
            <person name="Witte H."/>
            <person name="Yang S.P."/>
            <person name="Wilson R.K."/>
            <person name="Sommer R.J."/>
        </authorList>
    </citation>
    <scope>NUCLEOTIDE SEQUENCE [LARGE SCALE GENOMIC DNA]</scope>
    <source>
        <strain evidence="16">PS312</strain>
    </source>
</reference>
<dbReference type="InterPro" id="IPR000219">
    <property type="entry name" value="DH_dom"/>
</dbReference>
<evidence type="ECO:0000256" key="5">
    <source>
        <dbReference type="ARBA" id="ARBA00022692"/>
    </source>
</evidence>
<protein>
    <submittedName>
        <fullName evidence="15">Twk-4</fullName>
    </submittedName>
</protein>
<dbReference type="PANTHER" id="PTHR11003:SF156">
    <property type="entry name" value="POTASSIUM CHANNEL DOMAIN-CONTAINING PROTEIN"/>
    <property type="match status" value="1"/>
</dbReference>
<feature type="transmembrane region" description="Helical" evidence="14">
    <location>
        <begin position="977"/>
        <end position="997"/>
    </location>
</feature>
<feature type="transmembrane region" description="Helical" evidence="14">
    <location>
        <begin position="885"/>
        <end position="909"/>
    </location>
</feature>
<accession>A0A2A6BKT2</accession>
<evidence type="ECO:0000256" key="12">
    <source>
        <dbReference type="RuleBase" id="RU003857"/>
    </source>
</evidence>
<evidence type="ECO:0000256" key="1">
    <source>
        <dbReference type="ARBA" id="ARBA00004141"/>
    </source>
</evidence>